<gene>
    <name evidence="2" type="ORF">TCAL_01132</name>
</gene>
<organism evidence="2 3">
    <name type="scientific">Tigriopus californicus</name>
    <name type="common">Marine copepod</name>
    <dbReference type="NCBI Taxonomy" id="6832"/>
    <lineage>
        <taxon>Eukaryota</taxon>
        <taxon>Metazoa</taxon>
        <taxon>Ecdysozoa</taxon>
        <taxon>Arthropoda</taxon>
        <taxon>Crustacea</taxon>
        <taxon>Multicrustacea</taxon>
        <taxon>Hexanauplia</taxon>
        <taxon>Copepoda</taxon>
        <taxon>Harpacticoida</taxon>
        <taxon>Harpacticidae</taxon>
        <taxon>Tigriopus</taxon>
    </lineage>
</organism>
<evidence type="ECO:0000256" key="1">
    <source>
        <dbReference type="SAM" id="MobiDB-lite"/>
    </source>
</evidence>
<dbReference type="OrthoDB" id="5877983at2759"/>
<feature type="compositionally biased region" description="Gly residues" evidence="1">
    <location>
        <begin position="93"/>
        <end position="108"/>
    </location>
</feature>
<accession>A0A553P4U4</accession>
<sequence>MLVFPKGYHQANVQPPKLTPEEEAQRQALLQSVREHDKKALQPTETDDRSAPLRGGRNEVRSVPKANRGGRKGPPGALGDLFSGGIMPNPGALRGGRGGGGGRGARGK</sequence>
<dbReference type="AlphaFoldDB" id="A0A553P4U4"/>
<dbReference type="Proteomes" id="UP000318571">
    <property type="component" value="Chromosome 7"/>
</dbReference>
<reference evidence="2 3" key="1">
    <citation type="journal article" date="2018" name="Nat. Ecol. Evol.">
        <title>Genomic signatures of mitonuclear coevolution across populations of Tigriopus californicus.</title>
        <authorList>
            <person name="Barreto F.S."/>
            <person name="Watson E.T."/>
            <person name="Lima T.G."/>
            <person name="Willett C.S."/>
            <person name="Edmands S."/>
            <person name="Li W."/>
            <person name="Burton R.S."/>
        </authorList>
    </citation>
    <scope>NUCLEOTIDE SEQUENCE [LARGE SCALE GENOMIC DNA]</scope>
    <source>
        <strain evidence="2 3">San Diego</strain>
    </source>
</reference>
<name>A0A553P4U4_TIGCA</name>
<evidence type="ECO:0000313" key="3">
    <source>
        <dbReference type="Proteomes" id="UP000318571"/>
    </source>
</evidence>
<protein>
    <submittedName>
        <fullName evidence="2">Uncharacterized protein</fullName>
    </submittedName>
</protein>
<feature type="compositionally biased region" description="Basic and acidic residues" evidence="1">
    <location>
        <begin position="33"/>
        <end position="62"/>
    </location>
</feature>
<feature type="region of interest" description="Disordered" evidence="1">
    <location>
        <begin position="1"/>
        <end position="108"/>
    </location>
</feature>
<dbReference type="EMBL" id="VCGU01000008">
    <property type="protein sequence ID" value="TRY72709.1"/>
    <property type="molecule type" value="Genomic_DNA"/>
</dbReference>
<evidence type="ECO:0000313" key="2">
    <source>
        <dbReference type="EMBL" id="TRY72709.1"/>
    </source>
</evidence>
<keyword evidence="3" id="KW-1185">Reference proteome</keyword>
<proteinExistence type="predicted"/>
<comment type="caution">
    <text evidence="2">The sequence shown here is derived from an EMBL/GenBank/DDBJ whole genome shotgun (WGS) entry which is preliminary data.</text>
</comment>